<dbReference type="EMBL" id="AMCI01002923">
    <property type="protein sequence ID" value="EJX01526.1"/>
    <property type="molecule type" value="Genomic_DNA"/>
</dbReference>
<protein>
    <submittedName>
        <fullName evidence="1">ROK family protein (Putative glucokinase)</fullName>
    </submittedName>
</protein>
<keyword evidence="1" id="KW-0418">Kinase</keyword>
<dbReference type="InterPro" id="IPR043129">
    <property type="entry name" value="ATPase_NBD"/>
</dbReference>
<dbReference type="GO" id="GO:0016301">
    <property type="term" value="F:kinase activity"/>
    <property type="evidence" value="ECO:0007669"/>
    <property type="project" value="UniProtKB-KW"/>
</dbReference>
<name>J9CN54_9ZZZZ</name>
<dbReference type="AlphaFoldDB" id="J9CN54"/>
<sequence length="236" mass="25408">MYYGKQKKYAVGIDLGGTTITAGIVDENYKILKKKTCDTELPKPEEMIEHKMADLCQAVLAENGMTIKDIVWVGIGTPGSVNSQDGVVEFNANFGYFNWAIREHMETLLGCRVFVENDANAAGYGEYIAGGARGTRNAVVVTLGTGIGGGVILDGKIFSGSNFAGAELGHMVIQKDGRGCQCGRNGCWEKYASTRALVEDTKTAMAAHPNSKMWKLVNDDISKVNGKNCFCGKGCR</sequence>
<dbReference type="Pfam" id="PF00480">
    <property type="entry name" value="ROK"/>
    <property type="match status" value="1"/>
</dbReference>
<dbReference type="PANTHER" id="PTHR18964:SF149">
    <property type="entry name" value="BIFUNCTIONAL UDP-N-ACETYLGLUCOSAMINE 2-EPIMERASE_N-ACETYLMANNOSAMINE KINASE"/>
    <property type="match status" value="1"/>
</dbReference>
<dbReference type="PANTHER" id="PTHR18964">
    <property type="entry name" value="ROK (REPRESSOR, ORF, KINASE) FAMILY"/>
    <property type="match status" value="1"/>
</dbReference>
<dbReference type="InterPro" id="IPR049874">
    <property type="entry name" value="ROK_cs"/>
</dbReference>
<accession>J9CN54</accession>
<proteinExistence type="predicted"/>
<gene>
    <name evidence="1" type="ORF">EVA_10369</name>
</gene>
<dbReference type="Gene3D" id="3.30.420.40">
    <property type="match status" value="2"/>
</dbReference>
<dbReference type="SUPFAM" id="SSF53067">
    <property type="entry name" value="Actin-like ATPase domain"/>
    <property type="match status" value="1"/>
</dbReference>
<comment type="caution">
    <text evidence="1">The sequence shown here is derived from an EMBL/GenBank/DDBJ whole genome shotgun (WGS) entry which is preliminary data.</text>
</comment>
<dbReference type="PROSITE" id="PS01125">
    <property type="entry name" value="ROK"/>
    <property type="match status" value="1"/>
</dbReference>
<reference evidence="1" key="1">
    <citation type="journal article" date="2012" name="PLoS ONE">
        <title>Gene sets for utilization of primary and secondary nutrition supplies in the distal gut of endangered iberian lynx.</title>
        <authorList>
            <person name="Alcaide M."/>
            <person name="Messina E."/>
            <person name="Richter M."/>
            <person name="Bargiela R."/>
            <person name="Peplies J."/>
            <person name="Huws S.A."/>
            <person name="Newbold C.J."/>
            <person name="Golyshin P.N."/>
            <person name="Simon M.A."/>
            <person name="Lopez G."/>
            <person name="Yakimov M.M."/>
            <person name="Ferrer M."/>
        </authorList>
    </citation>
    <scope>NUCLEOTIDE SEQUENCE</scope>
</reference>
<organism evidence="1">
    <name type="scientific">gut metagenome</name>
    <dbReference type="NCBI Taxonomy" id="749906"/>
    <lineage>
        <taxon>unclassified sequences</taxon>
        <taxon>metagenomes</taxon>
        <taxon>organismal metagenomes</taxon>
    </lineage>
</organism>
<evidence type="ECO:0000313" key="1">
    <source>
        <dbReference type="EMBL" id="EJX01526.1"/>
    </source>
</evidence>
<keyword evidence="1" id="KW-0808">Transferase</keyword>
<dbReference type="InterPro" id="IPR000600">
    <property type="entry name" value="ROK"/>
</dbReference>